<accession>A0A6A3BBV2</accession>
<dbReference type="SUPFAM" id="SSF52540">
    <property type="entry name" value="P-loop containing nucleoside triphosphate hydrolases"/>
    <property type="match status" value="1"/>
</dbReference>
<dbReference type="PANTHER" id="PTHR24222:SF76">
    <property type="entry name" value="MYCOBACTIN IMPORT ATP-BINDING_PERMEASE PROTEIN IRTB"/>
    <property type="match status" value="1"/>
</dbReference>
<protein>
    <submittedName>
        <fullName evidence="6">Rac-like GTP-binding protein 5-like</fullName>
    </submittedName>
</protein>
<reference evidence="6" key="1">
    <citation type="submission" date="2019-09" db="EMBL/GenBank/DDBJ databases">
        <title>Draft genome information of white flower Hibiscus syriacus.</title>
        <authorList>
            <person name="Kim Y.-M."/>
        </authorList>
    </citation>
    <scope>NUCLEOTIDE SEQUENCE [LARGE SCALE GENOMIC DNA]</scope>
    <source>
        <strain evidence="6">YM2019G1</strain>
    </source>
</reference>
<dbReference type="GO" id="GO:0005524">
    <property type="term" value="F:ATP binding"/>
    <property type="evidence" value="ECO:0007669"/>
    <property type="project" value="InterPro"/>
</dbReference>
<dbReference type="EMBL" id="VEPZ02000893">
    <property type="protein sequence ID" value="KAE8712582.1"/>
    <property type="molecule type" value="Genomic_DNA"/>
</dbReference>
<gene>
    <name evidence="6" type="ORF">F3Y22_tig00110246pilonHSYRG00016</name>
</gene>
<dbReference type="InterPro" id="IPR039421">
    <property type="entry name" value="Type_1_exporter"/>
</dbReference>
<dbReference type="PANTHER" id="PTHR24222">
    <property type="entry name" value="ABC TRANSPORTER B FAMILY"/>
    <property type="match status" value="1"/>
</dbReference>
<dbReference type="Gene3D" id="3.40.50.300">
    <property type="entry name" value="P-loop containing nucleotide triphosphate hydrolases"/>
    <property type="match status" value="2"/>
</dbReference>
<proteinExistence type="predicted"/>
<keyword evidence="7" id="KW-1185">Reference proteome</keyword>
<dbReference type="InterPro" id="IPR036640">
    <property type="entry name" value="ABC1_TM_sf"/>
</dbReference>
<evidence type="ECO:0000256" key="2">
    <source>
        <dbReference type="ARBA" id="ARBA00022692"/>
    </source>
</evidence>
<evidence type="ECO:0000313" key="6">
    <source>
        <dbReference type="EMBL" id="KAE8712582.1"/>
    </source>
</evidence>
<dbReference type="Pfam" id="PF00005">
    <property type="entry name" value="ABC_tran"/>
    <property type="match status" value="1"/>
</dbReference>
<evidence type="ECO:0000313" key="7">
    <source>
        <dbReference type="Proteomes" id="UP000436088"/>
    </source>
</evidence>
<sequence length="261" mass="28793">MICLDSTIISMVQRFYDPTSGKILLHGYDLKNLQLKWLREQMGLVGQEPALFDTTIANNTLLGKEDADMEQLILDANAHSFIQELPDTYEKQVGEEGTQLSGESELTVQQALDRIVSNRSTIIVAYRLSTIRDVDTIIVLKNGQVVESGSHMDLMSKNGVCSSNSQNPGKDSSSVAEIGLEKSYQNSTQQRSAPNPSIWELLKLNAPEWPYALLGSVGATPGGMEAPLFSFGITHVLTAFYSPDDVQIKREIERVALFLLV</sequence>
<feature type="domain" description="ABC transporter" evidence="5">
    <location>
        <begin position="6"/>
        <end position="102"/>
    </location>
</feature>
<name>A0A6A3BBV2_HIBSY</name>
<dbReference type="GO" id="GO:0016887">
    <property type="term" value="F:ATP hydrolysis activity"/>
    <property type="evidence" value="ECO:0007669"/>
    <property type="project" value="InterPro"/>
</dbReference>
<dbReference type="Gene3D" id="1.20.1560.10">
    <property type="entry name" value="ABC transporter type 1, transmembrane domain"/>
    <property type="match status" value="1"/>
</dbReference>
<evidence type="ECO:0000256" key="1">
    <source>
        <dbReference type="ARBA" id="ARBA00004141"/>
    </source>
</evidence>
<dbReference type="AlphaFoldDB" id="A0A6A3BBV2"/>
<organism evidence="6 7">
    <name type="scientific">Hibiscus syriacus</name>
    <name type="common">Rose of Sharon</name>
    <dbReference type="NCBI Taxonomy" id="106335"/>
    <lineage>
        <taxon>Eukaryota</taxon>
        <taxon>Viridiplantae</taxon>
        <taxon>Streptophyta</taxon>
        <taxon>Embryophyta</taxon>
        <taxon>Tracheophyta</taxon>
        <taxon>Spermatophyta</taxon>
        <taxon>Magnoliopsida</taxon>
        <taxon>eudicotyledons</taxon>
        <taxon>Gunneridae</taxon>
        <taxon>Pentapetalae</taxon>
        <taxon>rosids</taxon>
        <taxon>malvids</taxon>
        <taxon>Malvales</taxon>
        <taxon>Malvaceae</taxon>
        <taxon>Malvoideae</taxon>
        <taxon>Hibiscus</taxon>
    </lineage>
</organism>
<keyword evidence="3" id="KW-1133">Transmembrane helix</keyword>
<evidence type="ECO:0000256" key="4">
    <source>
        <dbReference type="ARBA" id="ARBA00023136"/>
    </source>
</evidence>
<dbReference type="Proteomes" id="UP000436088">
    <property type="component" value="Unassembled WGS sequence"/>
</dbReference>
<comment type="caution">
    <text evidence="6">The sequence shown here is derived from an EMBL/GenBank/DDBJ whole genome shotgun (WGS) entry which is preliminary data.</text>
</comment>
<dbReference type="GO" id="GO:0042626">
    <property type="term" value="F:ATPase-coupled transmembrane transporter activity"/>
    <property type="evidence" value="ECO:0007669"/>
    <property type="project" value="TreeGrafter"/>
</dbReference>
<evidence type="ECO:0000256" key="3">
    <source>
        <dbReference type="ARBA" id="ARBA00022989"/>
    </source>
</evidence>
<comment type="subcellular location">
    <subcellularLocation>
        <location evidence="1">Membrane</location>
        <topology evidence="1">Multi-pass membrane protein</topology>
    </subcellularLocation>
</comment>
<dbReference type="InterPro" id="IPR027417">
    <property type="entry name" value="P-loop_NTPase"/>
</dbReference>
<keyword evidence="2" id="KW-0812">Transmembrane</keyword>
<evidence type="ECO:0000259" key="5">
    <source>
        <dbReference type="Pfam" id="PF00005"/>
    </source>
</evidence>
<dbReference type="GO" id="GO:0005886">
    <property type="term" value="C:plasma membrane"/>
    <property type="evidence" value="ECO:0007669"/>
    <property type="project" value="TreeGrafter"/>
</dbReference>
<dbReference type="InterPro" id="IPR003439">
    <property type="entry name" value="ABC_transporter-like_ATP-bd"/>
</dbReference>
<keyword evidence="4" id="KW-0472">Membrane</keyword>